<dbReference type="InterPro" id="IPR002110">
    <property type="entry name" value="Ankyrin_rpt"/>
</dbReference>
<dbReference type="AlphaFoldDB" id="A0A6A1W572"/>
<feature type="transmembrane region" description="Helical" evidence="1">
    <location>
        <begin position="454"/>
        <end position="477"/>
    </location>
</feature>
<evidence type="ECO:0000313" key="3">
    <source>
        <dbReference type="EMBL" id="KAB1220409.1"/>
    </source>
</evidence>
<feature type="transmembrane region" description="Helical" evidence="1">
    <location>
        <begin position="383"/>
        <end position="405"/>
    </location>
</feature>
<comment type="caution">
    <text evidence="3">The sequence shown here is derived from an EMBL/GenBank/DDBJ whole genome shotgun (WGS) entry which is preliminary data.</text>
</comment>
<dbReference type="InterPro" id="IPR026961">
    <property type="entry name" value="PGG_dom"/>
</dbReference>
<dbReference type="PANTHER" id="PTHR24177">
    <property type="entry name" value="CASKIN"/>
    <property type="match status" value="1"/>
</dbReference>
<dbReference type="Gene3D" id="1.25.40.20">
    <property type="entry name" value="Ankyrin repeat-containing domain"/>
    <property type="match status" value="1"/>
</dbReference>
<proteinExistence type="predicted"/>
<evidence type="ECO:0000313" key="4">
    <source>
        <dbReference type="Proteomes" id="UP000516437"/>
    </source>
</evidence>
<keyword evidence="1" id="KW-1133">Transmembrane helix</keyword>
<dbReference type="PANTHER" id="PTHR24177:SF103">
    <property type="entry name" value="PGG DOMAIN-CONTAINING PROTEIN"/>
    <property type="match status" value="1"/>
</dbReference>
<dbReference type="InterPro" id="IPR036770">
    <property type="entry name" value="Ankyrin_rpt-contain_sf"/>
</dbReference>
<accession>A0A6A1W572</accession>
<dbReference type="GO" id="GO:0016020">
    <property type="term" value="C:membrane"/>
    <property type="evidence" value="ECO:0007669"/>
    <property type="project" value="TreeGrafter"/>
</dbReference>
<keyword evidence="4" id="KW-1185">Reference proteome</keyword>
<dbReference type="EMBL" id="RXIC02000021">
    <property type="protein sequence ID" value="KAB1220409.1"/>
    <property type="molecule type" value="Genomic_DNA"/>
</dbReference>
<keyword evidence="1" id="KW-0472">Membrane</keyword>
<sequence>MARSRSHSIYIFTIQQELTGDKRAEAIKRANGVDFPQEVVILAAKLCELQATCVLTFLLINPMGPNQTYGYATVKKIEEKKRKHTWAFQVMKELLPDDSSAIEYAESVGQQPSDAVPPELDAMEEIAVAEKEQTLKEVKTTIEITSTNGIANRFVETIQDIFPVSVQSQDKKNIVLLVEKDKHSARAEQPETPILIAAKNGVTEIVDRILNLFPAAIHDANEDGKNVVLLAVENRQPHVYQFFLNKKEVLDKDSVFRKVDNEGNSALHLAGKLGDYKPWRIPGEALQMQWELKWYEFVKDSMPFHFYTHFNKQGKTSKEVFTETHKELVKSGGEWLTKTSESCSVVAALIATVAFATSATIPGGVKSDTGTPLLERKPAFDTFAISSLIALCFSVTALVMFLAILTSRFQPKDFGTDLPRKLLIGLTSLLLSIAAVLISFCAGHFFVLKHRLGYWALPVYAVACLPISFYACAVFVVH</sequence>
<dbReference type="Pfam" id="PF13962">
    <property type="entry name" value="PGG"/>
    <property type="match status" value="1"/>
</dbReference>
<name>A0A6A1W572_9ROSI</name>
<feature type="transmembrane region" description="Helical" evidence="1">
    <location>
        <begin position="426"/>
        <end position="448"/>
    </location>
</feature>
<keyword evidence="1" id="KW-0812">Transmembrane</keyword>
<feature type="domain" description="PGG" evidence="2">
    <location>
        <begin position="334"/>
        <end position="446"/>
    </location>
</feature>
<reference evidence="3 4" key="1">
    <citation type="journal article" date="2019" name="Plant Biotechnol. J.">
        <title>The red bayberry genome and genetic basis of sex determination.</title>
        <authorList>
            <person name="Jia H.M."/>
            <person name="Jia H.J."/>
            <person name="Cai Q.L."/>
            <person name="Wang Y."/>
            <person name="Zhao H.B."/>
            <person name="Yang W.F."/>
            <person name="Wang G.Y."/>
            <person name="Li Y.H."/>
            <person name="Zhan D.L."/>
            <person name="Shen Y.T."/>
            <person name="Niu Q.F."/>
            <person name="Chang L."/>
            <person name="Qiu J."/>
            <person name="Zhao L."/>
            <person name="Xie H.B."/>
            <person name="Fu W.Y."/>
            <person name="Jin J."/>
            <person name="Li X.W."/>
            <person name="Jiao Y."/>
            <person name="Zhou C.C."/>
            <person name="Tu T."/>
            <person name="Chai C.Y."/>
            <person name="Gao J.L."/>
            <person name="Fan L.J."/>
            <person name="van de Weg E."/>
            <person name="Wang J.Y."/>
            <person name="Gao Z.S."/>
        </authorList>
    </citation>
    <scope>NUCLEOTIDE SEQUENCE [LARGE SCALE GENOMIC DNA]</scope>
    <source>
        <tissue evidence="3">Leaves</tissue>
    </source>
</reference>
<dbReference type="OrthoDB" id="1868897at2759"/>
<evidence type="ECO:0000259" key="2">
    <source>
        <dbReference type="Pfam" id="PF13962"/>
    </source>
</evidence>
<protein>
    <recommendedName>
        <fullName evidence="2">PGG domain-containing protein</fullName>
    </recommendedName>
</protein>
<dbReference type="Pfam" id="PF12796">
    <property type="entry name" value="Ank_2"/>
    <property type="match status" value="1"/>
</dbReference>
<dbReference type="SUPFAM" id="SSF48403">
    <property type="entry name" value="Ankyrin repeat"/>
    <property type="match status" value="1"/>
</dbReference>
<evidence type="ECO:0000256" key="1">
    <source>
        <dbReference type="SAM" id="Phobius"/>
    </source>
</evidence>
<gene>
    <name evidence="3" type="ORF">CJ030_MR3G009869</name>
</gene>
<dbReference type="Proteomes" id="UP000516437">
    <property type="component" value="Chromosome 3"/>
</dbReference>
<organism evidence="3 4">
    <name type="scientific">Morella rubra</name>
    <name type="common">Chinese bayberry</name>
    <dbReference type="NCBI Taxonomy" id="262757"/>
    <lineage>
        <taxon>Eukaryota</taxon>
        <taxon>Viridiplantae</taxon>
        <taxon>Streptophyta</taxon>
        <taxon>Embryophyta</taxon>
        <taxon>Tracheophyta</taxon>
        <taxon>Spermatophyta</taxon>
        <taxon>Magnoliopsida</taxon>
        <taxon>eudicotyledons</taxon>
        <taxon>Gunneridae</taxon>
        <taxon>Pentapetalae</taxon>
        <taxon>rosids</taxon>
        <taxon>fabids</taxon>
        <taxon>Fagales</taxon>
        <taxon>Myricaceae</taxon>
        <taxon>Morella</taxon>
    </lineage>
</organism>